<keyword evidence="4 6" id="KW-1133">Transmembrane helix</keyword>
<dbReference type="Pfam" id="PF07690">
    <property type="entry name" value="MFS_1"/>
    <property type="match status" value="1"/>
</dbReference>
<organism evidence="8 9">
    <name type="scientific">Ottowia beijingensis</name>
    <dbReference type="NCBI Taxonomy" id="1207057"/>
    <lineage>
        <taxon>Bacteria</taxon>
        <taxon>Pseudomonadati</taxon>
        <taxon>Pseudomonadota</taxon>
        <taxon>Betaproteobacteria</taxon>
        <taxon>Burkholderiales</taxon>
        <taxon>Comamonadaceae</taxon>
        <taxon>Ottowia</taxon>
    </lineage>
</organism>
<evidence type="ECO:0000313" key="8">
    <source>
        <dbReference type="EMBL" id="NZA01938.1"/>
    </source>
</evidence>
<dbReference type="EMBL" id="JACCKX010000001">
    <property type="protein sequence ID" value="NZA01938.1"/>
    <property type="molecule type" value="Genomic_DNA"/>
</dbReference>
<feature type="transmembrane region" description="Helical" evidence="6">
    <location>
        <begin position="174"/>
        <end position="195"/>
    </location>
</feature>
<feature type="transmembrane region" description="Helical" evidence="6">
    <location>
        <begin position="146"/>
        <end position="168"/>
    </location>
</feature>
<evidence type="ECO:0000256" key="1">
    <source>
        <dbReference type="ARBA" id="ARBA00004651"/>
    </source>
</evidence>
<evidence type="ECO:0000259" key="7">
    <source>
        <dbReference type="PROSITE" id="PS50850"/>
    </source>
</evidence>
<dbReference type="PROSITE" id="PS50850">
    <property type="entry name" value="MFS"/>
    <property type="match status" value="1"/>
</dbReference>
<comment type="caution">
    <text evidence="8">The sequence shown here is derived from an EMBL/GenBank/DDBJ whole genome shotgun (WGS) entry which is preliminary data.</text>
</comment>
<dbReference type="Gene3D" id="1.20.1250.20">
    <property type="entry name" value="MFS general substrate transporter like domains"/>
    <property type="match status" value="1"/>
</dbReference>
<feature type="transmembrane region" description="Helical" evidence="6">
    <location>
        <begin position="297"/>
        <end position="319"/>
    </location>
</feature>
<keyword evidence="3 6" id="KW-0812">Transmembrane</keyword>
<dbReference type="PANTHER" id="PTHR43124">
    <property type="entry name" value="PURINE EFFLUX PUMP PBUE"/>
    <property type="match status" value="1"/>
</dbReference>
<evidence type="ECO:0000256" key="3">
    <source>
        <dbReference type="ARBA" id="ARBA00022692"/>
    </source>
</evidence>
<keyword evidence="9" id="KW-1185">Reference proteome</keyword>
<evidence type="ECO:0000313" key="9">
    <source>
        <dbReference type="Proteomes" id="UP000589716"/>
    </source>
</evidence>
<feature type="domain" description="Major facilitator superfamily (MFS) profile" evidence="7">
    <location>
        <begin position="20"/>
        <end position="414"/>
    </location>
</feature>
<sequence>MSSAAPPPANPLLPPRVAWAILLALASGFTLSQSFRTVAAIMGPPLAGELHLSPQQLGLWAAAYHFSFGIMQLVMGVSIDLFGIRRTILAAFPMAVLGAAVSAVAPNYTVLLIGQMLIGTGCAPAFLVCTVFIAKYFVPQHFTSTSGLIMSISGLGVLATATPLAWLIEVSHWRWGFGVLAVASAASWLAMWWLVRAPRGSSAAQPATERQSVLAALRDLLRLFALPHTAGLVAYAAVAYAGFITLRGLWLGPLLVERHGFSLVQSGNVAFVMTLASMASPAIFGRIDPGGAQRVRWLLGFAVVAVLMLGAMGLIHVAWADVLLAIGYGALSGYGVLQYGYVREAYPEHVRGRALSLFTMAMFLGIALMQWASGLAASLAPRFGVEPFTAALLTMSAVVLMGTLAFWKLPRAPAAD</sequence>
<proteinExistence type="predicted"/>
<comment type="subcellular location">
    <subcellularLocation>
        <location evidence="1">Cell membrane</location>
        <topology evidence="1">Multi-pass membrane protein</topology>
    </subcellularLocation>
</comment>
<dbReference type="SUPFAM" id="SSF103473">
    <property type="entry name" value="MFS general substrate transporter"/>
    <property type="match status" value="1"/>
</dbReference>
<feature type="transmembrane region" description="Helical" evidence="6">
    <location>
        <begin position="263"/>
        <end position="285"/>
    </location>
</feature>
<dbReference type="PANTHER" id="PTHR43124:SF3">
    <property type="entry name" value="CHLORAMPHENICOL EFFLUX PUMP RV0191"/>
    <property type="match status" value="1"/>
</dbReference>
<feature type="transmembrane region" description="Helical" evidence="6">
    <location>
        <begin position="111"/>
        <end position="134"/>
    </location>
</feature>
<dbReference type="InterPro" id="IPR011701">
    <property type="entry name" value="MFS"/>
</dbReference>
<dbReference type="AlphaFoldDB" id="A0A853IXV2"/>
<dbReference type="GO" id="GO:0005886">
    <property type="term" value="C:plasma membrane"/>
    <property type="evidence" value="ECO:0007669"/>
    <property type="project" value="UniProtKB-SubCell"/>
</dbReference>
<keyword evidence="2" id="KW-1003">Cell membrane</keyword>
<feature type="transmembrane region" description="Helical" evidence="6">
    <location>
        <begin position="354"/>
        <end position="376"/>
    </location>
</feature>
<reference evidence="8 9" key="1">
    <citation type="submission" date="2020-07" db="EMBL/GenBank/DDBJ databases">
        <authorList>
            <person name="Maaloum M."/>
        </authorList>
    </citation>
    <scope>NUCLEOTIDE SEQUENCE [LARGE SCALE GENOMIC DNA]</scope>
    <source>
        <strain evidence="8 9">GCS-AN-3</strain>
    </source>
</reference>
<feature type="transmembrane region" description="Helical" evidence="6">
    <location>
        <begin position="220"/>
        <end position="243"/>
    </location>
</feature>
<keyword evidence="5 6" id="KW-0472">Membrane</keyword>
<dbReference type="InterPro" id="IPR036259">
    <property type="entry name" value="MFS_trans_sf"/>
</dbReference>
<dbReference type="RefSeq" id="WP_180550329.1">
    <property type="nucleotide sequence ID" value="NZ_JACCKX010000001.1"/>
</dbReference>
<evidence type="ECO:0000256" key="5">
    <source>
        <dbReference type="ARBA" id="ARBA00023136"/>
    </source>
</evidence>
<protein>
    <submittedName>
        <fullName evidence="8">MFS transporter</fullName>
    </submittedName>
</protein>
<feature type="transmembrane region" description="Helical" evidence="6">
    <location>
        <begin position="87"/>
        <end position="105"/>
    </location>
</feature>
<evidence type="ECO:0000256" key="4">
    <source>
        <dbReference type="ARBA" id="ARBA00022989"/>
    </source>
</evidence>
<evidence type="ECO:0000256" key="6">
    <source>
        <dbReference type="SAM" id="Phobius"/>
    </source>
</evidence>
<evidence type="ECO:0000256" key="2">
    <source>
        <dbReference type="ARBA" id="ARBA00022475"/>
    </source>
</evidence>
<feature type="transmembrane region" description="Helical" evidence="6">
    <location>
        <begin position="325"/>
        <end position="342"/>
    </location>
</feature>
<dbReference type="GO" id="GO:0022857">
    <property type="term" value="F:transmembrane transporter activity"/>
    <property type="evidence" value="ECO:0007669"/>
    <property type="project" value="InterPro"/>
</dbReference>
<dbReference type="InterPro" id="IPR020846">
    <property type="entry name" value="MFS_dom"/>
</dbReference>
<gene>
    <name evidence="8" type="ORF">H0I39_09545</name>
</gene>
<dbReference type="Proteomes" id="UP000589716">
    <property type="component" value="Unassembled WGS sequence"/>
</dbReference>
<feature type="transmembrane region" description="Helical" evidence="6">
    <location>
        <begin position="58"/>
        <end position="75"/>
    </location>
</feature>
<dbReference type="InterPro" id="IPR050189">
    <property type="entry name" value="MFS_Efflux_Transporters"/>
</dbReference>
<feature type="transmembrane region" description="Helical" evidence="6">
    <location>
        <begin position="388"/>
        <end position="407"/>
    </location>
</feature>
<name>A0A853IXV2_9BURK</name>
<accession>A0A853IXV2</accession>